<feature type="transmembrane region" description="Helical" evidence="1">
    <location>
        <begin position="102"/>
        <end position="121"/>
    </location>
</feature>
<dbReference type="GO" id="GO:0080120">
    <property type="term" value="P:CAAX-box protein maturation"/>
    <property type="evidence" value="ECO:0007669"/>
    <property type="project" value="UniProtKB-ARBA"/>
</dbReference>
<evidence type="ECO:0000313" key="4">
    <source>
        <dbReference type="Proteomes" id="UP000540989"/>
    </source>
</evidence>
<protein>
    <submittedName>
        <fullName evidence="3">Membrane protease YdiL (CAAX protease family)</fullName>
    </submittedName>
</protein>
<feature type="transmembrane region" description="Helical" evidence="1">
    <location>
        <begin position="159"/>
        <end position="177"/>
    </location>
</feature>
<dbReference type="EMBL" id="JACHIP010000001">
    <property type="protein sequence ID" value="MBB5055629.1"/>
    <property type="molecule type" value="Genomic_DNA"/>
</dbReference>
<keyword evidence="1" id="KW-1133">Transmembrane helix</keyword>
<keyword evidence="1" id="KW-0812">Transmembrane</keyword>
<organism evidence="3 4">
    <name type="scientific">Granulicella aggregans</name>
    <dbReference type="NCBI Taxonomy" id="474949"/>
    <lineage>
        <taxon>Bacteria</taxon>
        <taxon>Pseudomonadati</taxon>
        <taxon>Acidobacteriota</taxon>
        <taxon>Terriglobia</taxon>
        <taxon>Terriglobales</taxon>
        <taxon>Acidobacteriaceae</taxon>
        <taxon>Granulicella</taxon>
    </lineage>
</organism>
<dbReference type="GO" id="GO:0004175">
    <property type="term" value="F:endopeptidase activity"/>
    <property type="evidence" value="ECO:0007669"/>
    <property type="project" value="UniProtKB-ARBA"/>
</dbReference>
<evidence type="ECO:0000313" key="3">
    <source>
        <dbReference type="EMBL" id="MBB5055629.1"/>
    </source>
</evidence>
<evidence type="ECO:0000259" key="2">
    <source>
        <dbReference type="Pfam" id="PF02517"/>
    </source>
</evidence>
<feature type="transmembrane region" description="Helical" evidence="1">
    <location>
        <begin position="189"/>
        <end position="207"/>
    </location>
</feature>
<dbReference type="Pfam" id="PF02517">
    <property type="entry name" value="Rce1-like"/>
    <property type="match status" value="1"/>
</dbReference>
<proteinExistence type="predicted"/>
<feature type="transmembrane region" description="Helical" evidence="1">
    <location>
        <begin position="133"/>
        <end position="153"/>
    </location>
</feature>
<feature type="transmembrane region" description="Helical" evidence="1">
    <location>
        <begin position="23"/>
        <end position="42"/>
    </location>
</feature>
<gene>
    <name evidence="3" type="ORF">HDF16_000298</name>
</gene>
<keyword evidence="3" id="KW-0645">Protease</keyword>
<accession>A0A7W7Z955</accession>
<sequence length="212" mass="24420">MPPAALITEFLVLFVAMPLAYRFAPWTVPALPVLWIVALYCYWQLRRDATFDRSRLWNPHPFAAQFVSIIALFLTGSLLLYVGVRLFAPDLLFNLVRAKPRVWATLMVFYPILSVYPQGVIYRSFLMHRYNSLLSSEWTLILASATAFSFMHIVYQNPIAVTLTFFGGLIFAWRYRVTNSLLTSSVEHALYGCWLFTVGLGDFFYHGRAQLQ</sequence>
<comment type="caution">
    <text evidence="3">The sequence shown here is derived from an EMBL/GenBank/DDBJ whole genome shotgun (WGS) entry which is preliminary data.</text>
</comment>
<keyword evidence="4" id="KW-1185">Reference proteome</keyword>
<dbReference type="Proteomes" id="UP000540989">
    <property type="component" value="Unassembled WGS sequence"/>
</dbReference>
<reference evidence="3 4" key="1">
    <citation type="submission" date="2020-08" db="EMBL/GenBank/DDBJ databases">
        <title>Genomic Encyclopedia of Type Strains, Phase IV (KMG-V): Genome sequencing to study the core and pangenomes of soil and plant-associated prokaryotes.</title>
        <authorList>
            <person name="Whitman W."/>
        </authorList>
    </citation>
    <scope>NUCLEOTIDE SEQUENCE [LARGE SCALE GENOMIC DNA]</scope>
    <source>
        <strain evidence="3 4">M8UP14</strain>
    </source>
</reference>
<dbReference type="GO" id="GO:0006508">
    <property type="term" value="P:proteolysis"/>
    <property type="evidence" value="ECO:0007669"/>
    <property type="project" value="UniProtKB-KW"/>
</dbReference>
<dbReference type="InterPro" id="IPR003675">
    <property type="entry name" value="Rce1/LyrA-like_dom"/>
</dbReference>
<dbReference type="RefSeq" id="WP_184213400.1">
    <property type="nucleotide sequence ID" value="NZ_JACHIP010000001.1"/>
</dbReference>
<keyword evidence="3" id="KW-0378">Hydrolase</keyword>
<feature type="transmembrane region" description="Helical" evidence="1">
    <location>
        <begin position="62"/>
        <end position="82"/>
    </location>
</feature>
<keyword evidence="1" id="KW-0472">Membrane</keyword>
<feature type="domain" description="CAAX prenyl protease 2/Lysostaphin resistance protein A-like" evidence="2">
    <location>
        <begin position="104"/>
        <end position="191"/>
    </location>
</feature>
<dbReference type="AlphaFoldDB" id="A0A7W7Z955"/>
<name>A0A7W7Z955_9BACT</name>
<evidence type="ECO:0000256" key="1">
    <source>
        <dbReference type="SAM" id="Phobius"/>
    </source>
</evidence>